<dbReference type="InterPro" id="IPR029068">
    <property type="entry name" value="Glyas_Bleomycin-R_OHBP_Dase"/>
</dbReference>
<organism evidence="2 3">
    <name type="scientific">Janthinobacterium lividum</name>
    <dbReference type="NCBI Taxonomy" id="29581"/>
    <lineage>
        <taxon>Bacteria</taxon>
        <taxon>Pseudomonadati</taxon>
        <taxon>Pseudomonadota</taxon>
        <taxon>Betaproteobacteria</taxon>
        <taxon>Burkholderiales</taxon>
        <taxon>Oxalobacteraceae</taxon>
        <taxon>Janthinobacterium</taxon>
    </lineage>
</organism>
<dbReference type="InterPro" id="IPR025870">
    <property type="entry name" value="Glyoxalase-like_dom"/>
</dbReference>
<evidence type="ECO:0000313" key="3">
    <source>
        <dbReference type="Proteomes" id="UP000179840"/>
    </source>
</evidence>
<comment type="caution">
    <text evidence="2">The sequence shown here is derived from an EMBL/GenBank/DDBJ whole genome shotgun (WGS) entry which is preliminary data.</text>
</comment>
<proteinExistence type="predicted"/>
<dbReference type="Gene3D" id="3.10.180.10">
    <property type="entry name" value="2,3-Dihydroxybiphenyl 1,2-Dioxygenase, domain 1"/>
    <property type="match status" value="1"/>
</dbReference>
<reference evidence="2 3" key="1">
    <citation type="submission" date="2015-06" db="EMBL/GenBank/DDBJ databases">
        <title>Draft genome sequencing of a biphenyl-degrading bacterium, Janthinobacterium lividum MEG1.</title>
        <authorList>
            <person name="Shimodaira J."/>
            <person name="Hatta T."/>
        </authorList>
    </citation>
    <scope>NUCLEOTIDE SEQUENCE [LARGE SCALE GENOMIC DNA]</scope>
    <source>
        <strain evidence="2 3">MEG1</strain>
    </source>
</reference>
<evidence type="ECO:0000259" key="1">
    <source>
        <dbReference type="Pfam" id="PF13468"/>
    </source>
</evidence>
<dbReference type="Proteomes" id="UP000179840">
    <property type="component" value="Unassembled WGS sequence"/>
</dbReference>
<dbReference type="RefSeq" id="WP_071077184.1">
    <property type="nucleotide sequence ID" value="NZ_LFKP01000008.1"/>
</dbReference>
<sequence length="211" mass="22425">MPCCHIDHIAITAPTLEAGAELVRLALGVEPQAGGAHARMGTHNLLLRLGDSVYLEVIAPDPRAPLPSRPRWFALDTLAANAAPALATWIARTADIQASVAACSEPLGNIEAMSRGALNWLITIPDDGALRLNGVAPALIEWQAEAHPAARLQDHGLSLIKLELFHPEPERIARLLLSLGLDSQVAVHPSTGERGPCLVAHINTPQGPRQL</sequence>
<protein>
    <recommendedName>
        <fullName evidence="1">Glyoxalase-like domain-containing protein</fullName>
    </recommendedName>
</protein>
<dbReference type="AlphaFoldDB" id="A0A1S1U7R0"/>
<dbReference type="Pfam" id="PF13468">
    <property type="entry name" value="Glyoxalase_3"/>
    <property type="match status" value="1"/>
</dbReference>
<evidence type="ECO:0000313" key="2">
    <source>
        <dbReference type="EMBL" id="OHV95731.1"/>
    </source>
</evidence>
<accession>A0A1S1U7R0</accession>
<dbReference type="SUPFAM" id="SSF54593">
    <property type="entry name" value="Glyoxalase/Bleomycin resistance protein/Dihydroxybiphenyl dioxygenase"/>
    <property type="match status" value="1"/>
</dbReference>
<name>A0A1S1U7R0_9BURK</name>
<gene>
    <name evidence="2" type="ORF">AKG95_12395</name>
</gene>
<feature type="domain" description="Glyoxalase-like" evidence="1">
    <location>
        <begin position="6"/>
        <end position="179"/>
    </location>
</feature>
<dbReference type="EMBL" id="LFKP01000008">
    <property type="protein sequence ID" value="OHV95731.1"/>
    <property type="molecule type" value="Genomic_DNA"/>
</dbReference>